<gene>
    <name evidence="2" type="ORF">R77569_04043</name>
    <name evidence="1" type="ORF">R77591_03164</name>
</gene>
<dbReference type="EMBL" id="CATVXE010000013">
    <property type="protein sequence ID" value="CAJ0687924.1"/>
    <property type="molecule type" value="Genomic_DNA"/>
</dbReference>
<comment type="caution">
    <text evidence="1">The sequence shown here is derived from an EMBL/GenBank/DDBJ whole genome shotgun (WGS) entry which is preliminary data.</text>
</comment>
<accession>A0AAD2ELY2</accession>
<evidence type="ECO:0000313" key="2">
    <source>
        <dbReference type="EMBL" id="CAJ0890242.1"/>
    </source>
</evidence>
<evidence type="ECO:0000313" key="3">
    <source>
        <dbReference type="Proteomes" id="UP001190002"/>
    </source>
</evidence>
<protein>
    <submittedName>
        <fullName evidence="1">Uncharacterized protein</fullName>
    </submittedName>
</protein>
<evidence type="ECO:0000313" key="1">
    <source>
        <dbReference type="EMBL" id="CAJ0687924.1"/>
    </source>
</evidence>
<organism evidence="1 3">
    <name type="scientific">Ralstonia mannitolilytica</name>
    <dbReference type="NCBI Taxonomy" id="105219"/>
    <lineage>
        <taxon>Bacteria</taxon>
        <taxon>Pseudomonadati</taxon>
        <taxon>Pseudomonadota</taxon>
        <taxon>Betaproteobacteria</taxon>
        <taxon>Burkholderiales</taxon>
        <taxon>Burkholderiaceae</taxon>
        <taxon>Ralstonia</taxon>
    </lineage>
</organism>
<keyword evidence="4" id="KW-1185">Reference proteome</keyword>
<name>A0AAD2ELY2_9RALS</name>
<sequence length="122" mass="12775">MSALVPAAIPICRLPIVELAAPDTPSTAGFGEFVLIVTVPVPLGAVPVDQLLPTVQSVLVVPFHTCALADADQPHMTIAPALTPASSARDRRFSPLLLPRPAVSSEAMTQVPSALDQMMRNT</sequence>
<reference evidence="1 4" key="1">
    <citation type="submission" date="2023-07" db="EMBL/GenBank/DDBJ databases">
        <authorList>
            <person name="Peeters C."/>
        </authorList>
    </citation>
    <scope>NUCLEOTIDE SEQUENCE</scope>
    <source>
        <strain evidence="2 4">R-77569</strain>
        <strain evidence="1">R-77591</strain>
    </source>
</reference>
<dbReference type="AlphaFoldDB" id="A0AAD2ELY2"/>
<dbReference type="Proteomes" id="UP001190002">
    <property type="component" value="Unassembled WGS sequence"/>
</dbReference>
<dbReference type="EMBL" id="CAUDKV010000021">
    <property type="protein sequence ID" value="CAJ0890242.1"/>
    <property type="molecule type" value="Genomic_DNA"/>
</dbReference>
<dbReference type="Proteomes" id="UP001190452">
    <property type="component" value="Unassembled WGS sequence"/>
</dbReference>
<proteinExistence type="predicted"/>
<evidence type="ECO:0000313" key="4">
    <source>
        <dbReference type="Proteomes" id="UP001190452"/>
    </source>
</evidence>